<organism evidence="3 4">
    <name type="scientific">Cylicocyclus nassatus</name>
    <name type="common">Nematode worm</name>
    <dbReference type="NCBI Taxonomy" id="53992"/>
    <lineage>
        <taxon>Eukaryota</taxon>
        <taxon>Metazoa</taxon>
        <taxon>Ecdysozoa</taxon>
        <taxon>Nematoda</taxon>
        <taxon>Chromadorea</taxon>
        <taxon>Rhabditida</taxon>
        <taxon>Rhabditina</taxon>
        <taxon>Rhabditomorpha</taxon>
        <taxon>Strongyloidea</taxon>
        <taxon>Strongylidae</taxon>
        <taxon>Cylicocyclus</taxon>
    </lineage>
</organism>
<sequence length="138" mass="15336">MSDKRAEKSTSSIKANEQALSVDPEVAKFTVAGGKSEHMLVNLGGKDLAIKVRCSNNNLYRVHPVYQVVETGQCKSMVVTRHFGPARQDRLLIQYLPIDDLKCNLVKLFKEADKNGVKIQMLKVVLSVKEQCSSSDTK</sequence>
<dbReference type="InterPro" id="IPR013783">
    <property type="entry name" value="Ig-like_fold"/>
</dbReference>
<dbReference type="Gene3D" id="2.60.40.10">
    <property type="entry name" value="Immunoglobulins"/>
    <property type="match status" value="1"/>
</dbReference>
<name>A0AA36GM21_CYLNA</name>
<dbReference type="Proteomes" id="UP001176961">
    <property type="component" value="Unassembled WGS sequence"/>
</dbReference>
<keyword evidence="1" id="KW-0206">Cytoskeleton</keyword>
<dbReference type="PROSITE" id="PS50202">
    <property type="entry name" value="MSP"/>
    <property type="match status" value="1"/>
</dbReference>
<protein>
    <recommendedName>
        <fullName evidence="1">Major sperm protein</fullName>
    </recommendedName>
</protein>
<comment type="function">
    <text evidence="1">Central component in molecular interactions underlying sperm crawling. Forms an extensive filament system that extends from sperm villipoda, along the leading edge of the pseudopod.</text>
</comment>
<gene>
    <name evidence="3" type="ORF">CYNAS_LOCUS6538</name>
</gene>
<feature type="domain" description="MSP" evidence="2">
    <location>
        <begin position="19"/>
        <end position="127"/>
    </location>
</feature>
<accession>A0AA36GM21</accession>
<evidence type="ECO:0000256" key="1">
    <source>
        <dbReference type="RuleBase" id="RU003425"/>
    </source>
</evidence>
<evidence type="ECO:0000259" key="2">
    <source>
        <dbReference type="PROSITE" id="PS50202"/>
    </source>
</evidence>
<evidence type="ECO:0000313" key="4">
    <source>
        <dbReference type="Proteomes" id="UP001176961"/>
    </source>
</evidence>
<dbReference type="PANTHER" id="PTHR22947:SF15">
    <property type="entry name" value="MAJOR SPERM PROTEIN"/>
    <property type="match status" value="1"/>
</dbReference>
<dbReference type="InterPro" id="IPR008962">
    <property type="entry name" value="PapD-like_sf"/>
</dbReference>
<keyword evidence="1" id="KW-0963">Cytoplasm</keyword>
<dbReference type="InterPro" id="IPR000535">
    <property type="entry name" value="MSP_dom"/>
</dbReference>
<keyword evidence="4" id="KW-1185">Reference proteome</keyword>
<dbReference type="EMBL" id="CATQJL010000112">
    <property type="protein sequence ID" value="CAJ0594555.1"/>
    <property type="molecule type" value="Genomic_DNA"/>
</dbReference>
<comment type="caution">
    <text evidence="3">The sequence shown here is derived from an EMBL/GenBank/DDBJ whole genome shotgun (WGS) entry which is preliminary data.</text>
</comment>
<reference evidence="3" key="1">
    <citation type="submission" date="2023-07" db="EMBL/GenBank/DDBJ databases">
        <authorList>
            <consortium name="CYATHOMIX"/>
        </authorList>
    </citation>
    <scope>NUCLEOTIDE SEQUENCE</scope>
    <source>
        <strain evidence="3">N/A</strain>
    </source>
</reference>
<dbReference type="AlphaFoldDB" id="A0AA36GM21"/>
<proteinExistence type="predicted"/>
<dbReference type="SUPFAM" id="SSF49354">
    <property type="entry name" value="PapD-like"/>
    <property type="match status" value="1"/>
</dbReference>
<dbReference type="PANTHER" id="PTHR22947">
    <property type="entry name" value="MAJOR SPERM PROTEIN"/>
    <property type="match status" value="1"/>
</dbReference>
<dbReference type="InterPro" id="IPR051774">
    <property type="entry name" value="Sperm-specific_class_P"/>
</dbReference>
<evidence type="ECO:0000313" key="3">
    <source>
        <dbReference type="EMBL" id="CAJ0594555.1"/>
    </source>
</evidence>
<dbReference type="Pfam" id="PF00635">
    <property type="entry name" value="Motile_Sperm"/>
    <property type="match status" value="1"/>
</dbReference>